<accession>A0ABV1P573</accession>
<organism evidence="1 2">
    <name type="scientific">Pectobacterium polonicum</name>
    <dbReference type="NCBI Taxonomy" id="2485124"/>
    <lineage>
        <taxon>Bacteria</taxon>
        <taxon>Pseudomonadati</taxon>
        <taxon>Pseudomonadota</taxon>
        <taxon>Gammaproteobacteria</taxon>
        <taxon>Enterobacterales</taxon>
        <taxon>Pectobacteriaceae</taxon>
        <taxon>Pectobacterium</taxon>
    </lineage>
</organism>
<name>A0ABV1P573_9GAMM</name>
<comment type="caution">
    <text evidence="1">The sequence shown here is derived from an EMBL/GenBank/DDBJ whole genome shotgun (WGS) entry which is preliminary data.</text>
</comment>
<dbReference type="EMBL" id="JBEHEF010000002">
    <property type="protein sequence ID" value="MEQ9936304.1"/>
    <property type="molecule type" value="Genomic_DNA"/>
</dbReference>
<proteinExistence type="predicted"/>
<sequence>MLKAYTLPIPILFLAIDYRRTNPARRLPAIRWSHRCRFNG</sequence>
<keyword evidence="2" id="KW-1185">Reference proteome</keyword>
<reference evidence="1 2" key="1">
    <citation type="submission" date="2024-06" db="EMBL/GenBank/DDBJ databases">
        <title>Pangenomics to understand the prophage dynamics in the radiating lineages of P. brasiliense.</title>
        <authorList>
            <person name="Pardeshi L.A."/>
            <person name="Van Duivenbode I."/>
            <person name="Jonkheer E.M."/>
            <person name="Pel M.J.C."/>
            <person name="Kupczok A."/>
            <person name="De Ridder D."/>
            <person name="Smit S."/>
            <person name="Van Der Lee T.J."/>
        </authorList>
    </citation>
    <scope>NUCLEOTIDE SEQUENCE [LARGE SCALE GENOMIC DNA]</scope>
    <source>
        <strain evidence="1 2">PD 8607</strain>
    </source>
</reference>
<dbReference type="RefSeq" id="WP_323638820.1">
    <property type="nucleotide sequence ID" value="NZ_JAWQQM010000001.1"/>
</dbReference>
<gene>
    <name evidence="1" type="ORF">ABRQ07_01575</name>
</gene>
<evidence type="ECO:0000313" key="2">
    <source>
        <dbReference type="Proteomes" id="UP001463408"/>
    </source>
</evidence>
<protein>
    <submittedName>
        <fullName evidence="1">Uncharacterized protein</fullName>
    </submittedName>
</protein>
<evidence type="ECO:0000313" key="1">
    <source>
        <dbReference type="EMBL" id="MEQ9936304.1"/>
    </source>
</evidence>
<dbReference type="Proteomes" id="UP001463408">
    <property type="component" value="Unassembled WGS sequence"/>
</dbReference>